<keyword evidence="2" id="KW-0597">Phosphoprotein</keyword>
<keyword evidence="3" id="KW-0472">Membrane</keyword>
<gene>
    <name evidence="5" type="ORF">AB6A40_005569</name>
</gene>
<feature type="coiled-coil region" evidence="4">
    <location>
        <begin position="41"/>
        <end position="128"/>
    </location>
</feature>
<organism evidence="5 6">
    <name type="scientific">Gnathostoma spinigerum</name>
    <dbReference type="NCBI Taxonomy" id="75299"/>
    <lineage>
        <taxon>Eukaryota</taxon>
        <taxon>Metazoa</taxon>
        <taxon>Ecdysozoa</taxon>
        <taxon>Nematoda</taxon>
        <taxon>Chromadorea</taxon>
        <taxon>Rhabditida</taxon>
        <taxon>Spirurina</taxon>
        <taxon>Gnathostomatomorpha</taxon>
        <taxon>Gnathostomatoidea</taxon>
        <taxon>Gnathostomatidae</taxon>
        <taxon>Gnathostoma</taxon>
    </lineage>
</organism>
<dbReference type="InterPro" id="IPR043441">
    <property type="entry name" value="Tjap1/BEGAIN"/>
</dbReference>
<accession>A0ABD6EFT4</accession>
<reference evidence="5 6" key="1">
    <citation type="submission" date="2024-08" db="EMBL/GenBank/DDBJ databases">
        <title>Gnathostoma spinigerum genome.</title>
        <authorList>
            <person name="Gonzalez-Bertolin B."/>
            <person name="Monzon S."/>
            <person name="Zaballos A."/>
            <person name="Jimenez P."/>
            <person name="Dekumyoy P."/>
            <person name="Varona S."/>
            <person name="Cuesta I."/>
            <person name="Sumanam S."/>
            <person name="Adisakwattana P."/>
            <person name="Gasser R.B."/>
            <person name="Hernandez-Gonzalez A."/>
            <person name="Young N.D."/>
            <person name="Perteguer M.J."/>
        </authorList>
    </citation>
    <scope>NUCLEOTIDE SEQUENCE [LARGE SCALE GENOMIC DNA]</scope>
    <source>
        <strain evidence="5">AL3</strain>
        <tissue evidence="5">Liver</tissue>
    </source>
</reference>
<dbReference type="EMBL" id="JBGFUD010003597">
    <property type="protein sequence ID" value="MFH4978860.1"/>
    <property type="molecule type" value="Genomic_DNA"/>
</dbReference>
<protein>
    <submittedName>
        <fullName evidence="5">Uncharacterized protein</fullName>
    </submittedName>
</protein>
<keyword evidence="6" id="KW-1185">Reference proteome</keyword>
<dbReference type="AlphaFoldDB" id="A0ABD6EFT4"/>
<evidence type="ECO:0000313" key="5">
    <source>
        <dbReference type="EMBL" id="MFH4978860.1"/>
    </source>
</evidence>
<comment type="subcellular location">
    <subcellularLocation>
        <location evidence="1">Membrane</location>
        <topology evidence="1">Peripheral membrane protein</topology>
    </subcellularLocation>
</comment>
<sequence>MSSISQLCLFPGHFHCDSSAELSVIVMLNTDVDNVVEKIAKKESKLDAEQWRLKYSILEEQYSMFKRRNEELEEKLLTLVEKVEGDKSALSDEIDQLSAKLTAANMRIASLEKDCEAYKEDCRTAVNLLHCQPSYYVANTSGTDNSNACNEKRTSKASFVHGGTFPPMTYLMPNEEEDQPEDPNTERDLTEADIGISQHIRCPKCSTIIPLNIKRDESSKDLTLMTDELAVEKFVVPSMTGSSSKVEVV</sequence>
<evidence type="ECO:0000313" key="6">
    <source>
        <dbReference type="Proteomes" id="UP001608902"/>
    </source>
</evidence>
<dbReference type="GO" id="GO:0016020">
    <property type="term" value="C:membrane"/>
    <property type="evidence" value="ECO:0007669"/>
    <property type="project" value="UniProtKB-SubCell"/>
</dbReference>
<keyword evidence="4" id="KW-0175">Coiled coil</keyword>
<comment type="caution">
    <text evidence="5">The sequence shown here is derived from an EMBL/GenBank/DDBJ whole genome shotgun (WGS) entry which is preliminary data.</text>
</comment>
<dbReference type="Gene3D" id="1.10.287.1490">
    <property type="match status" value="1"/>
</dbReference>
<evidence type="ECO:0000256" key="4">
    <source>
        <dbReference type="SAM" id="Coils"/>
    </source>
</evidence>
<dbReference type="Proteomes" id="UP001608902">
    <property type="component" value="Unassembled WGS sequence"/>
</dbReference>
<evidence type="ECO:0000256" key="3">
    <source>
        <dbReference type="ARBA" id="ARBA00023136"/>
    </source>
</evidence>
<dbReference type="PANTHER" id="PTHR28664:SF4">
    <property type="entry name" value="TIGHT JUNCTION-ASSOCIATED PROTEIN 1"/>
    <property type="match status" value="1"/>
</dbReference>
<evidence type="ECO:0000256" key="1">
    <source>
        <dbReference type="ARBA" id="ARBA00004170"/>
    </source>
</evidence>
<name>A0ABD6EFT4_9BILA</name>
<proteinExistence type="predicted"/>
<dbReference type="PANTHER" id="PTHR28664">
    <property type="entry name" value="TIGHT JUNCTION-ASSOCIATED PROTEIN 1"/>
    <property type="match status" value="1"/>
</dbReference>
<evidence type="ECO:0000256" key="2">
    <source>
        <dbReference type="ARBA" id="ARBA00022553"/>
    </source>
</evidence>